<sequence>MLLSNSFFLVSILVLLAAAALGIGVVLYFATRPAGEAAQHKPAVSTWSADAMRAGFHQAVDTIEANLISRAERYSIPWILVMDEGGHGRLPLAHTGMPGVHGSGPALSKQLRWEFFERGVVVDIDVEGLEGEAQGSERPWDQFLALCRGYRPQRPFDGVVLTIPAAMLLDPQARHEIARRAGAMHRRLWLAQNRFAMRLAVYVLVTECEAMDGFSAFARALPDAMRAGMLGWSSPYEPSIAYQSAWVPMAVGEIAATVDDTVAEVLVSRNVAAADMLALTARVRELAPQLQIYLDELMRPNVYHEPFLLRGIYLTGDSGELSALHGEAAQDEDARLTPLLQPAFLRDVFERKIFLEYGLTRPARNASLARPFLHKSLRMAAVAVLGGWTLGMVLVAAETGRGAPRQVAALRDIHEMERGRAEFQDRAEDPPAQWYRRQALSLLKLEHVLRASSGLAVFLPGSWSVFDDLNTTLRQTLAREFAAIVVPAIDEAFAERAAALTSAPLGAGGVDTASAACAAPQGVAQAASGLALEGRADVRAMLAYVLHVERFSRAWQGWQQAGELSSMRDVVQYALGAEAGEGALRLLTGLPAPRDAARQHVYAEAFRCSYDKGIRQLADALFIDNPLLQSERAVVSALSSIGEGDNRADDLRAVVGAISAQQELLSSGPSAWLHEAVFEPDATVTRILTVAAGLPLLGDAVAEQSRQTLREAFRVLRTQLAQYTSGAGLRWQQQENRYVLSDARLTLRDSLVGLLAQPFMRVPPPVNMPDLGPTRLARWDVAVLDQALAQVSARTAFLAQGLNAIPANYRPAVLRAMDAEAAQALYRRAVMAIRVESGPAAPLPDFDGVAGRVRRIADALGEQGAAPLQRGLLDLLSQSALAALRRLDEALRTADLYGVQTDLPMGGVSLLGAFGVADLAGFDEYLAQQASRIQELAGQAAIYLAALNRDDARSVVAQRWRAIGHDLERYALRNPNSGLLRLEQWLRGVVQAPDCSSLRLAPGGASEYFGLQQSRLAATLRGYCQGQGSVQLETGWKTFAGDYNARLAGRLPVGDPAAPSRGALPRSAAAPQTVRELVDAFRAVWPAKGEPIAGEGAVAGFARRFSAWADMLQALWPVSGQAGYTIAWRFRINRQAEVAGNQIIDWTLSVGSASIGSGTPSERLHWNVGQPITLTVRLAKDAPLIPRPDPRQPRMAVEGPQVRWTFNDPWALFSLLGWQGHGTGGDITPLRFDVPVMVGSLNDLGQLPAAQQLRFFAGLSLYSAADGQPLKWPGVLPQAAPAWGQP</sequence>
<keyword evidence="1" id="KW-0812">Transmembrane</keyword>
<keyword evidence="1" id="KW-0472">Membrane</keyword>
<dbReference type="PANTHER" id="PTHR36153">
    <property type="entry name" value="INNER MEMBRANE PROTEIN-RELATED"/>
    <property type="match status" value="1"/>
</dbReference>
<feature type="domain" description="Type VI secretion system component TssM1 N-terminal" evidence="2">
    <location>
        <begin position="135"/>
        <end position="375"/>
    </location>
</feature>
<dbReference type="EMBL" id="JHEM01000029">
    <property type="protein sequence ID" value="KCB21833.1"/>
    <property type="molecule type" value="Genomic_DNA"/>
</dbReference>
<dbReference type="Pfam" id="PF14331">
    <property type="entry name" value="IcmF-related_N"/>
    <property type="match status" value="1"/>
</dbReference>
<gene>
    <name evidence="3" type="ORF">L544_0328</name>
</gene>
<protein>
    <submittedName>
        <fullName evidence="3">N-acetyltransferase YedL</fullName>
    </submittedName>
</protein>
<name>A0ABR4QV00_9BORD</name>
<evidence type="ECO:0000313" key="3">
    <source>
        <dbReference type="EMBL" id="KCB21833.1"/>
    </source>
</evidence>
<organism evidence="3 4">
    <name type="scientific">Bordetella hinzii OH87 BAL007II</name>
    <dbReference type="NCBI Taxonomy" id="1331262"/>
    <lineage>
        <taxon>Bacteria</taxon>
        <taxon>Pseudomonadati</taxon>
        <taxon>Pseudomonadota</taxon>
        <taxon>Betaproteobacteria</taxon>
        <taxon>Burkholderiales</taxon>
        <taxon>Alcaligenaceae</taxon>
        <taxon>Bordetella</taxon>
    </lineage>
</organism>
<dbReference type="Proteomes" id="UP000025748">
    <property type="component" value="Unassembled WGS sequence"/>
</dbReference>
<proteinExistence type="predicted"/>
<dbReference type="RefSeq" id="WP_032964176.1">
    <property type="nucleotide sequence ID" value="NZ_JHEM01000029.1"/>
</dbReference>
<keyword evidence="4" id="KW-1185">Reference proteome</keyword>
<evidence type="ECO:0000313" key="4">
    <source>
        <dbReference type="Proteomes" id="UP000025748"/>
    </source>
</evidence>
<keyword evidence="1" id="KW-1133">Transmembrane helix</keyword>
<dbReference type="PANTHER" id="PTHR36153:SF1">
    <property type="entry name" value="TYPE VI SECRETION SYSTEM COMPONENT TSSM1"/>
    <property type="match status" value="1"/>
</dbReference>
<feature type="transmembrane region" description="Helical" evidence="1">
    <location>
        <begin position="6"/>
        <end position="30"/>
    </location>
</feature>
<evidence type="ECO:0000259" key="2">
    <source>
        <dbReference type="Pfam" id="PF14331"/>
    </source>
</evidence>
<dbReference type="InterPro" id="IPR025743">
    <property type="entry name" value="TssM1_N"/>
</dbReference>
<evidence type="ECO:0000256" key="1">
    <source>
        <dbReference type="SAM" id="Phobius"/>
    </source>
</evidence>
<comment type="caution">
    <text evidence="3">The sequence shown here is derived from an EMBL/GenBank/DDBJ whole genome shotgun (WGS) entry which is preliminary data.</text>
</comment>
<accession>A0ABR4QV00</accession>
<dbReference type="InterPro" id="IPR053156">
    <property type="entry name" value="T6SS_TssM-like"/>
</dbReference>
<reference evidence="3 4" key="1">
    <citation type="submission" date="2014-03" db="EMBL/GenBank/DDBJ databases">
        <title>Genome sequence of Bordetella hinzii.</title>
        <authorList>
            <person name="Register K."/>
            <person name="Harvill E."/>
            <person name="Goodfield L.L."/>
            <person name="Ivanov Y.V."/>
            <person name="Meyer J.A."/>
            <person name="Muse S.J."/>
            <person name="Jacobs N."/>
            <person name="Bendor L."/>
            <person name="Smallridge W.E."/>
            <person name="Brinkac L.M."/>
            <person name="Sanka R."/>
            <person name="Kim M."/>
            <person name="Losada L."/>
        </authorList>
    </citation>
    <scope>NUCLEOTIDE SEQUENCE [LARGE SCALE GENOMIC DNA]</scope>
    <source>
        <strain evidence="3 4">OH87 BAL007II</strain>
    </source>
</reference>